<proteinExistence type="predicted"/>
<evidence type="ECO:0000256" key="1">
    <source>
        <dbReference type="SAM" id="SignalP"/>
    </source>
</evidence>
<dbReference type="AlphaFoldDB" id="D7KTY8"/>
<dbReference type="Proteomes" id="UP000008694">
    <property type="component" value="Unassembled WGS sequence"/>
</dbReference>
<organism evidence="3">
    <name type="scientific">Arabidopsis lyrata subsp. lyrata</name>
    <name type="common">Lyre-leaved rock-cress</name>
    <dbReference type="NCBI Taxonomy" id="81972"/>
    <lineage>
        <taxon>Eukaryota</taxon>
        <taxon>Viridiplantae</taxon>
        <taxon>Streptophyta</taxon>
        <taxon>Embryophyta</taxon>
        <taxon>Tracheophyta</taxon>
        <taxon>Spermatophyta</taxon>
        <taxon>Magnoliopsida</taxon>
        <taxon>eudicotyledons</taxon>
        <taxon>Gunneridae</taxon>
        <taxon>Pentapetalae</taxon>
        <taxon>rosids</taxon>
        <taxon>malvids</taxon>
        <taxon>Brassicales</taxon>
        <taxon>Brassicaceae</taxon>
        <taxon>Camelineae</taxon>
        <taxon>Arabidopsis</taxon>
    </lineage>
</organism>
<accession>D7KTY8</accession>
<dbReference type="GO" id="GO:0080136">
    <property type="term" value="P:priming of cellular response to stress"/>
    <property type="evidence" value="ECO:0007669"/>
    <property type="project" value="EnsemblPlants"/>
</dbReference>
<dbReference type="EMBL" id="GL348714">
    <property type="protein sequence ID" value="EFH65371.1"/>
    <property type="molecule type" value="Genomic_DNA"/>
</dbReference>
<keyword evidence="3" id="KW-1185">Reference proteome</keyword>
<dbReference type="Gramene" id="scaffold_202654.1">
    <property type="protein sequence ID" value="scaffold_202654.1"/>
    <property type="gene ID" value="scaffold_202654.1"/>
</dbReference>
<keyword evidence="1" id="KW-0732">Signal</keyword>
<protein>
    <submittedName>
        <fullName evidence="2">Predicted protein</fullName>
    </submittedName>
</protein>
<reference evidence="3" key="1">
    <citation type="journal article" date="2011" name="Nat. Genet.">
        <title>The Arabidopsis lyrata genome sequence and the basis of rapid genome size change.</title>
        <authorList>
            <person name="Hu T.T."/>
            <person name="Pattyn P."/>
            <person name="Bakker E.G."/>
            <person name="Cao J."/>
            <person name="Cheng J.-F."/>
            <person name="Clark R.M."/>
            <person name="Fahlgren N."/>
            <person name="Fawcett J.A."/>
            <person name="Grimwood J."/>
            <person name="Gundlach H."/>
            <person name="Haberer G."/>
            <person name="Hollister J.D."/>
            <person name="Ossowski S."/>
            <person name="Ottilar R.P."/>
            <person name="Salamov A.A."/>
            <person name="Schneeberger K."/>
            <person name="Spannagl M."/>
            <person name="Wang X."/>
            <person name="Yang L."/>
            <person name="Nasrallah M.E."/>
            <person name="Bergelson J."/>
            <person name="Carrington J.C."/>
            <person name="Gaut B.S."/>
            <person name="Schmutz J."/>
            <person name="Mayer K.F.X."/>
            <person name="Van de Peer Y."/>
            <person name="Grigoriev I.V."/>
            <person name="Nordborg M."/>
            <person name="Weigel D."/>
            <person name="Guo Y.-L."/>
        </authorList>
    </citation>
    <scope>NUCLEOTIDE SEQUENCE [LARGE SCALE GENOMIC DNA]</scope>
    <source>
        <strain evidence="3">cv. MN47</strain>
    </source>
</reference>
<evidence type="ECO:0000313" key="3">
    <source>
        <dbReference type="Proteomes" id="UP000008694"/>
    </source>
</evidence>
<evidence type="ECO:0000313" key="2">
    <source>
        <dbReference type="EMBL" id="EFH65371.1"/>
    </source>
</evidence>
<feature type="signal peptide" evidence="1">
    <location>
        <begin position="1"/>
        <end position="24"/>
    </location>
</feature>
<name>D7KTY8_ARALL</name>
<dbReference type="STRING" id="81972.D7KTY8"/>
<dbReference type="HOGENOM" id="CLU_3109133_0_0_1"/>
<feature type="chain" id="PRO_5003101103" evidence="1">
    <location>
        <begin position="25"/>
        <end position="51"/>
    </location>
</feature>
<sequence>MPSSSKLLVIIIFSFLALFIISHAQSLPGTPYGGPPPGSGYRACFLPPCRP</sequence>
<gene>
    <name evidence="2" type="ORF">ARALYDRAFT_895580</name>
</gene>